<proteinExistence type="predicted"/>
<name>D6PLI2_9ZZZZ</name>
<protein>
    <submittedName>
        <fullName evidence="1">Uncharacterized protein</fullName>
    </submittedName>
</protein>
<organism evidence="1">
    <name type="scientific">uncultured organism MedDCM-OCT-S11-C359</name>
    <dbReference type="NCBI Taxonomy" id="743661"/>
    <lineage>
        <taxon>unclassified sequences</taxon>
        <taxon>environmental samples</taxon>
    </lineage>
</organism>
<accession>D6PLI2</accession>
<dbReference type="EMBL" id="GU943148">
    <property type="protein sequence ID" value="ADD96583.1"/>
    <property type="molecule type" value="Genomic_DNA"/>
</dbReference>
<evidence type="ECO:0000313" key="1">
    <source>
        <dbReference type="EMBL" id="ADD96583.1"/>
    </source>
</evidence>
<dbReference type="AlphaFoldDB" id="D6PLI2"/>
<sequence>MSFGGGSSGGNQATTQSVQPYAAAQPALNQIISEAGNLYGQGVQASGYVAPTQQTLTGLAQQEQLGTAAQQQLAATLGGQYLNPFLSPLIQKSAGDIYTNVAQQFSGAGRTPTSPLAQQQVTSQVAQAALPLAFQQYDTERARQLAIANQAPSVLQTGQQLEALQRQQNLAPFQSLQQYAGLVSPIASGFPVTSGQANTRANPLTTGLGGAVTASALGFNPLLGAGVGLLGGLL</sequence>
<reference evidence="1" key="1">
    <citation type="journal article" date="2010" name="ISME J.">
        <title>Metagenome of the Mediterranean deep chlorophyll maximum studied by direct and fosmid library 454 pyrosequencing.</title>
        <authorList>
            <person name="Ghai R."/>
            <person name="Martin-Cuadrado A.B."/>
            <person name="Molto A.G."/>
            <person name="Heredia I.G."/>
            <person name="Cabrera R."/>
            <person name="Martin J."/>
            <person name="Verdu M."/>
            <person name="Deschamps P."/>
            <person name="Moreira D."/>
            <person name="Lopez-Garcia P."/>
            <person name="Mira A."/>
            <person name="Rodriguez-Valera F."/>
        </authorList>
    </citation>
    <scope>NUCLEOTIDE SEQUENCE</scope>
</reference>